<dbReference type="PROSITE" id="PS50213">
    <property type="entry name" value="FAS1"/>
    <property type="match status" value="1"/>
</dbReference>
<evidence type="ECO:0000313" key="13">
    <source>
        <dbReference type="EMBL" id="GMN53889.1"/>
    </source>
</evidence>
<keyword evidence="4" id="KW-0449">Lipoprotein</keyword>
<keyword evidence="5 11" id="KW-0732">Signal</keyword>
<protein>
    <recommendedName>
        <fullName evidence="12">FAS1 domain-containing protein</fullName>
    </recommendedName>
</protein>
<dbReference type="AlphaFoldDB" id="A0AA88DK38"/>
<dbReference type="PANTHER" id="PTHR32077">
    <property type="entry name" value="FASCICLIN-LIKE ARABINOGALACTAN PROTEIN"/>
    <property type="match status" value="1"/>
</dbReference>
<dbReference type="PANTHER" id="PTHR32077:SF54">
    <property type="entry name" value="FASCICLIN-LIKE ARABINOGALACTAN PROTEIN 13-RELATED"/>
    <property type="match status" value="1"/>
</dbReference>
<feature type="region of interest" description="Disordered" evidence="10">
    <location>
        <begin position="182"/>
        <end position="224"/>
    </location>
</feature>
<dbReference type="GO" id="GO:0005886">
    <property type="term" value="C:plasma membrane"/>
    <property type="evidence" value="ECO:0007669"/>
    <property type="project" value="UniProtKB-SubCell"/>
</dbReference>
<dbReference type="InterPro" id="IPR000782">
    <property type="entry name" value="FAS1_domain"/>
</dbReference>
<dbReference type="EMBL" id="BTGU01000048">
    <property type="protein sequence ID" value="GMN53889.1"/>
    <property type="molecule type" value="Genomic_DNA"/>
</dbReference>
<sequence>MASTLSLIFLTLTPLLLFSHHQTLAQKAPAPSSGPANLTGILTKGGQYTTFLRLLSETQVGNQIDNQLNSSTEGLTVLAPTDNAFNNLKAGTLNGLSRQDQVNLILYHVLPKYYTLDNFQTVSNPVRTQFSDDGLNFTSQGHQLNVSTGLVETQINNALWAEFPLAVYQSDAVLLPPSLFGAKSPASAPPPEKSSSTTPADSGDKNKTKEAAAPSENSTGDSSKRNVGLGLVAGLLVVCMGVLS</sequence>
<feature type="chain" id="PRO_5041690552" description="FAS1 domain-containing protein" evidence="11">
    <location>
        <begin position="26"/>
        <end position="244"/>
    </location>
</feature>
<evidence type="ECO:0000256" key="6">
    <source>
        <dbReference type="ARBA" id="ARBA00022974"/>
    </source>
</evidence>
<dbReference type="SMART" id="SM00554">
    <property type="entry name" value="FAS1"/>
    <property type="match status" value="1"/>
</dbReference>
<comment type="caution">
    <text evidence="13">The sequence shown here is derived from an EMBL/GenBank/DDBJ whole genome shotgun (WGS) entry which is preliminary data.</text>
</comment>
<dbReference type="InterPro" id="IPR045003">
    <property type="entry name" value="FLA_A"/>
</dbReference>
<reference evidence="13" key="1">
    <citation type="submission" date="2023-07" db="EMBL/GenBank/DDBJ databases">
        <title>draft genome sequence of fig (Ficus carica).</title>
        <authorList>
            <person name="Takahashi T."/>
            <person name="Nishimura K."/>
        </authorList>
    </citation>
    <scope>NUCLEOTIDE SEQUENCE</scope>
</reference>
<proteinExistence type="inferred from homology"/>
<evidence type="ECO:0000256" key="5">
    <source>
        <dbReference type="ARBA" id="ARBA00022729"/>
    </source>
</evidence>
<comment type="similarity">
    <text evidence="2">Belongs to the fasciclin-like AGP family.</text>
</comment>
<name>A0AA88DK38_FICCA</name>
<gene>
    <name evidence="13" type="ORF">TIFTF001_023014</name>
</gene>
<evidence type="ECO:0000256" key="3">
    <source>
        <dbReference type="ARBA" id="ARBA00022475"/>
    </source>
</evidence>
<evidence type="ECO:0000256" key="10">
    <source>
        <dbReference type="SAM" id="MobiDB-lite"/>
    </source>
</evidence>
<dbReference type="FunFam" id="2.30.180.10:FF:000006">
    <property type="entry name" value="Fasciclin-like arabinogalactan protein 11"/>
    <property type="match status" value="1"/>
</dbReference>
<dbReference type="Gramene" id="FCD_00036707-RA">
    <property type="protein sequence ID" value="FCD_00036707-RA:cds"/>
    <property type="gene ID" value="FCD_00036707"/>
</dbReference>
<evidence type="ECO:0000256" key="4">
    <source>
        <dbReference type="ARBA" id="ARBA00022622"/>
    </source>
</evidence>
<feature type="domain" description="FAS1" evidence="12">
    <location>
        <begin position="35"/>
        <end position="174"/>
    </location>
</feature>
<dbReference type="Gene3D" id="2.30.180.10">
    <property type="entry name" value="FAS1 domain"/>
    <property type="match status" value="1"/>
</dbReference>
<evidence type="ECO:0000313" key="14">
    <source>
        <dbReference type="Proteomes" id="UP001187192"/>
    </source>
</evidence>
<evidence type="ECO:0000256" key="1">
    <source>
        <dbReference type="ARBA" id="ARBA00004609"/>
    </source>
</evidence>
<evidence type="ECO:0000256" key="8">
    <source>
        <dbReference type="ARBA" id="ARBA00023180"/>
    </source>
</evidence>
<comment type="function">
    <text evidence="9">May be a cell surface adhesion protein.</text>
</comment>
<evidence type="ECO:0000256" key="9">
    <source>
        <dbReference type="ARBA" id="ARBA00024686"/>
    </source>
</evidence>
<keyword evidence="8" id="KW-0325">Glycoprotein</keyword>
<dbReference type="GO" id="GO:0009834">
    <property type="term" value="P:plant-type secondary cell wall biogenesis"/>
    <property type="evidence" value="ECO:0007669"/>
    <property type="project" value="TreeGrafter"/>
</dbReference>
<keyword evidence="4" id="KW-0336">GPI-anchor</keyword>
<dbReference type="GO" id="GO:0098552">
    <property type="term" value="C:side of membrane"/>
    <property type="evidence" value="ECO:0007669"/>
    <property type="project" value="UniProtKB-KW"/>
</dbReference>
<accession>A0AA88DK38</accession>
<dbReference type="Proteomes" id="UP001187192">
    <property type="component" value="Unassembled WGS sequence"/>
</dbReference>
<keyword evidence="3" id="KW-1003">Cell membrane</keyword>
<keyword evidence="14" id="KW-1185">Reference proteome</keyword>
<dbReference type="SUPFAM" id="SSF82153">
    <property type="entry name" value="FAS1 domain"/>
    <property type="match status" value="1"/>
</dbReference>
<evidence type="ECO:0000259" key="12">
    <source>
        <dbReference type="PROSITE" id="PS50213"/>
    </source>
</evidence>
<comment type="subcellular location">
    <subcellularLocation>
        <location evidence="1">Cell membrane</location>
        <topology evidence="1">Lipid-anchor</topology>
        <topology evidence="1">GPI-anchor</topology>
    </subcellularLocation>
</comment>
<keyword evidence="6" id="KW-0654">Proteoglycan</keyword>
<dbReference type="InterPro" id="IPR036378">
    <property type="entry name" value="FAS1_dom_sf"/>
</dbReference>
<evidence type="ECO:0000256" key="11">
    <source>
        <dbReference type="SAM" id="SignalP"/>
    </source>
</evidence>
<evidence type="ECO:0000256" key="2">
    <source>
        <dbReference type="ARBA" id="ARBA00007843"/>
    </source>
</evidence>
<feature type="signal peptide" evidence="11">
    <location>
        <begin position="1"/>
        <end position="25"/>
    </location>
</feature>
<keyword evidence="7" id="KW-0472">Membrane</keyword>
<organism evidence="13 14">
    <name type="scientific">Ficus carica</name>
    <name type="common">Common fig</name>
    <dbReference type="NCBI Taxonomy" id="3494"/>
    <lineage>
        <taxon>Eukaryota</taxon>
        <taxon>Viridiplantae</taxon>
        <taxon>Streptophyta</taxon>
        <taxon>Embryophyta</taxon>
        <taxon>Tracheophyta</taxon>
        <taxon>Spermatophyta</taxon>
        <taxon>Magnoliopsida</taxon>
        <taxon>eudicotyledons</taxon>
        <taxon>Gunneridae</taxon>
        <taxon>Pentapetalae</taxon>
        <taxon>rosids</taxon>
        <taxon>fabids</taxon>
        <taxon>Rosales</taxon>
        <taxon>Moraceae</taxon>
        <taxon>Ficeae</taxon>
        <taxon>Ficus</taxon>
    </lineage>
</organism>
<evidence type="ECO:0000256" key="7">
    <source>
        <dbReference type="ARBA" id="ARBA00023136"/>
    </source>
</evidence>
<dbReference type="Pfam" id="PF02469">
    <property type="entry name" value="Fasciclin"/>
    <property type="match status" value="1"/>
</dbReference>